<gene>
    <name evidence="2" type="ORF">NCTC13765_00197</name>
</gene>
<dbReference type="InterPro" id="IPR016181">
    <property type="entry name" value="Acyl_CoA_acyltransferase"/>
</dbReference>
<dbReference type="AlphaFoldDB" id="A0A380KW43"/>
<dbReference type="GO" id="GO:0016747">
    <property type="term" value="F:acyltransferase activity, transferring groups other than amino-acyl groups"/>
    <property type="evidence" value="ECO:0007669"/>
    <property type="project" value="InterPro"/>
</dbReference>
<dbReference type="Proteomes" id="UP000254634">
    <property type="component" value="Unassembled WGS sequence"/>
</dbReference>
<dbReference type="PROSITE" id="PS51186">
    <property type="entry name" value="GNAT"/>
    <property type="match status" value="1"/>
</dbReference>
<dbReference type="CDD" id="cd04301">
    <property type="entry name" value="NAT_SF"/>
    <property type="match status" value="1"/>
</dbReference>
<evidence type="ECO:0000259" key="1">
    <source>
        <dbReference type="PROSITE" id="PS51186"/>
    </source>
</evidence>
<keyword evidence="3" id="KW-1185">Reference proteome</keyword>
<protein>
    <submittedName>
        <fullName evidence="2">Histone acetyltransferase HPA2-like acetyltransferase</fullName>
    </submittedName>
</protein>
<keyword evidence="2" id="KW-0808">Transferase</keyword>
<accession>A0A380KW43</accession>
<dbReference type="InterPro" id="IPR000182">
    <property type="entry name" value="GNAT_dom"/>
</dbReference>
<dbReference type="RefSeq" id="WP_018371477.1">
    <property type="nucleotide sequence ID" value="NZ_UHFR01000005.1"/>
</dbReference>
<dbReference type="PANTHER" id="PTHR43415">
    <property type="entry name" value="SPERMIDINE N(1)-ACETYLTRANSFERASE"/>
    <property type="match status" value="1"/>
</dbReference>
<dbReference type="STRING" id="1123307.GCA_000380065_00790"/>
<dbReference type="PANTHER" id="PTHR43415:SF3">
    <property type="entry name" value="GNAT-FAMILY ACETYLTRANSFERASE"/>
    <property type="match status" value="1"/>
</dbReference>
<name>A0A380KW43_9STRE</name>
<dbReference type="Gene3D" id="3.40.630.30">
    <property type="match status" value="1"/>
</dbReference>
<sequence length="170" mass="19851">MIAYRKLYSKDIDDYYDYLNQLDTETDFMMFEPKERELKVGKEKIAGWLKNANKNGDFLLVATDNRKIIGHISAEKGKVNRTAHSAYIVLGVLKDYRGRGIGTEFFKRLDVWAQENRIVRLELSVATNNDAAIHLYQKNGFEVEGRKVKTMLVKGQYRDEYIMAKIREIF</sequence>
<dbReference type="EMBL" id="UHFR01000005">
    <property type="protein sequence ID" value="SUN75761.1"/>
    <property type="molecule type" value="Genomic_DNA"/>
</dbReference>
<organism evidence="2 3">
    <name type="scientific">Streptococcus massiliensis</name>
    <dbReference type="NCBI Taxonomy" id="313439"/>
    <lineage>
        <taxon>Bacteria</taxon>
        <taxon>Bacillati</taxon>
        <taxon>Bacillota</taxon>
        <taxon>Bacilli</taxon>
        <taxon>Lactobacillales</taxon>
        <taxon>Streptococcaceae</taxon>
        <taxon>Streptococcus</taxon>
    </lineage>
</organism>
<evidence type="ECO:0000313" key="2">
    <source>
        <dbReference type="EMBL" id="SUN75761.1"/>
    </source>
</evidence>
<dbReference type="Pfam" id="PF00583">
    <property type="entry name" value="Acetyltransf_1"/>
    <property type="match status" value="1"/>
</dbReference>
<reference evidence="2" key="1">
    <citation type="submission" date="2018-06" db="EMBL/GenBank/DDBJ databases">
        <authorList>
            <consortium name="Pathogen Informatics"/>
            <person name="Doyle S."/>
        </authorList>
    </citation>
    <scope>NUCLEOTIDE SEQUENCE [LARGE SCALE GENOMIC DNA]</scope>
    <source>
        <strain evidence="2">NCTC13765</strain>
    </source>
</reference>
<evidence type="ECO:0000313" key="3">
    <source>
        <dbReference type="Proteomes" id="UP000254634"/>
    </source>
</evidence>
<feature type="domain" description="N-acetyltransferase" evidence="1">
    <location>
        <begin position="2"/>
        <end position="168"/>
    </location>
</feature>
<dbReference type="OrthoDB" id="948250at2"/>
<dbReference type="SUPFAM" id="SSF55729">
    <property type="entry name" value="Acyl-CoA N-acyltransferases (Nat)"/>
    <property type="match status" value="1"/>
</dbReference>
<proteinExistence type="predicted"/>